<protein>
    <submittedName>
        <fullName evidence="1">Uncharacterized protein</fullName>
    </submittedName>
</protein>
<dbReference type="Proteomes" id="UP000488936">
    <property type="component" value="Unassembled WGS sequence"/>
</dbReference>
<gene>
    <name evidence="1" type="ORF">GJV77_00630</name>
</gene>
<organism evidence="1 2">
    <name type="scientific">Myroides pelagicus</name>
    <dbReference type="NCBI Taxonomy" id="270914"/>
    <lineage>
        <taxon>Bacteria</taxon>
        <taxon>Pseudomonadati</taxon>
        <taxon>Bacteroidota</taxon>
        <taxon>Flavobacteriia</taxon>
        <taxon>Flavobacteriales</taxon>
        <taxon>Flavobacteriaceae</taxon>
        <taxon>Myroides</taxon>
    </lineage>
</organism>
<comment type="caution">
    <text evidence="1">The sequence shown here is derived from an EMBL/GenBank/DDBJ whole genome shotgun (WGS) entry which is preliminary data.</text>
</comment>
<dbReference type="RefSeq" id="WP_155034422.1">
    <property type="nucleotide sequence ID" value="NZ_JBHTIG010000060.1"/>
</dbReference>
<reference evidence="1 2" key="1">
    <citation type="journal article" date="2006" name="Int. J. Syst. Evol. Microbiol.">
        <title>Myroides pelagicus sp. nov., isolated from seawater in Thailand.</title>
        <authorList>
            <person name="Yoon J."/>
            <person name="Maneerat S."/>
            <person name="Kawai F."/>
            <person name="Yokota A."/>
        </authorList>
    </citation>
    <scope>NUCLEOTIDE SEQUENCE [LARGE SCALE GENOMIC DNA]</scope>
    <source>
        <strain evidence="1 2">SM1T</strain>
    </source>
</reference>
<name>A0A7K1GHF6_9FLAO</name>
<dbReference type="EMBL" id="WMJY01000001">
    <property type="protein sequence ID" value="MTH28432.1"/>
    <property type="molecule type" value="Genomic_DNA"/>
</dbReference>
<keyword evidence="2" id="KW-1185">Reference proteome</keyword>
<dbReference type="OrthoDB" id="765218at2"/>
<evidence type="ECO:0000313" key="2">
    <source>
        <dbReference type="Proteomes" id="UP000488936"/>
    </source>
</evidence>
<evidence type="ECO:0000313" key="1">
    <source>
        <dbReference type="EMBL" id="MTH28432.1"/>
    </source>
</evidence>
<proteinExistence type="predicted"/>
<accession>A0A7K1GHF6</accession>
<sequence>MKIDLTTPEFLLCETPFKNESYNDHRTWIYATQALSLIEFICVDDFEDFEINKDFVYYNYTNSEGQIESWLGVYTQNNCEATEQDAKKVMNQAWKWYTQYLTQIDSYEE</sequence>
<dbReference type="AlphaFoldDB" id="A0A7K1GHF6"/>